<dbReference type="PANTHER" id="PTHR34573:SF1">
    <property type="entry name" value="VITAMIN K EPOXIDE REDUCTASE DOMAIN-CONTAINING PROTEIN"/>
    <property type="match status" value="1"/>
</dbReference>
<protein>
    <submittedName>
        <fullName evidence="1">Uncharacterized protein</fullName>
    </submittedName>
</protein>
<dbReference type="Proteomes" id="UP000813462">
    <property type="component" value="Unassembled WGS sequence"/>
</dbReference>
<dbReference type="EMBL" id="JAEACU010000007">
    <property type="protein sequence ID" value="KAH7522314.1"/>
    <property type="molecule type" value="Genomic_DNA"/>
</dbReference>
<proteinExistence type="predicted"/>
<reference evidence="1" key="1">
    <citation type="journal article" date="2021" name="Front. Plant Sci.">
        <title>Chromosome-Scale Genome Assembly for Chinese Sour Jujube and Insights Into Its Genome Evolution and Domestication Signature.</title>
        <authorList>
            <person name="Shen L.-Y."/>
            <person name="Luo H."/>
            <person name="Wang X.-L."/>
            <person name="Wang X.-M."/>
            <person name="Qiu X.-J."/>
            <person name="Liu H."/>
            <person name="Zhou S.-S."/>
            <person name="Jia K.-H."/>
            <person name="Nie S."/>
            <person name="Bao Y.-T."/>
            <person name="Zhang R.-G."/>
            <person name="Yun Q.-Z."/>
            <person name="Chai Y.-H."/>
            <person name="Lu J.-Y."/>
            <person name="Li Y."/>
            <person name="Zhao S.-W."/>
            <person name="Mao J.-F."/>
            <person name="Jia S.-G."/>
            <person name="Mao Y.-M."/>
        </authorList>
    </citation>
    <scope>NUCLEOTIDE SEQUENCE</scope>
    <source>
        <strain evidence="1">AT0</strain>
        <tissue evidence="1">Leaf</tissue>
    </source>
</reference>
<name>A0A978V4N1_ZIZJJ</name>
<organism evidence="1 2">
    <name type="scientific">Ziziphus jujuba var. spinosa</name>
    <dbReference type="NCBI Taxonomy" id="714518"/>
    <lineage>
        <taxon>Eukaryota</taxon>
        <taxon>Viridiplantae</taxon>
        <taxon>Streptophyta</taxon>
        <taxon>Embryophyta</taxon>
        <taxon>Tracheophyta</taxon>
        <taxon>Spermatophyta</taxon>
        <taxon>Magnoliopsida</taxon>
        <taxon>eudicotyledons</taxon>
        <taxon>Gunneridae</taxon>
        <taxon>Pentapetalae</taxon>
        <taxon>rosids</taxon>
        <taxon>fabids</taxon>
        <taxon>Rosales</taxon>
        <taxon>Rhamnaceae</taxon>
        <taxon>Paliureae</taxon>
        <taxon>Ziziphus</taxon>
    </lineage>
</organism>
<dbReference type="AlphaFoldDB" id="A0A978V4N1"/>
<dbReference type="Gene3D" id="3.40.30.10">
    <property type="entry name" value="Glutaredoxin"/>
    <property type="match status" value="1"/>
</dbReference>
<comment type="caution">
    <text evidence="1">The sequence shown here is derived from an EMBL/GenBank/DDBJ whole genome shotgun (WGS) entry which is preliminary data.</text>
</comment>
<sequence>MYSVDVCIIGFWVATDTESGGFTAVPSSLAEIELTYFTTEITSPSSPFALSLAKHLQSIGAKMYGAFWCSHYLEQKQVTLRFVTFVLEADLNHGVNTIEKLMFGSEASKLLNYVECFPDGYKKGTKILKACADAGIEGFPTWVINEQVLSGEQELSDLAEASDFDVK</sequence>
<gene>
    <name evidence="1" type="ORF">FEM48_Zijuj07G0125400</name>
</gene>
<evidence type="ECO:0000313" key="1">
    <source>
        <dbReference type="EMBL" id="KAH7522314.1"/>
    </source>
</evidence>
<accession>A0A978V4N1</accession>
<evidence type="ECO:0000313" key="2">
    <source>
        <dbReference type="Proteomes" id="UP000813462"/>
    </source>
</evidence>
<dbReference type="PANTHER" id="PTHR34573">
    <property type="entry name" value="VKC DOMAIN-CONTAINING PROTEIN"/>
    <property type="match status" value="1"/>
</dbReference>